<evidence type="ECO:0000256" key="2">
    <source>
        <dbReference type="ARBA" id="ARBA00006333"/>
    </source>
</evidence>
<protein>
    <recommendedName>
        <fullName evidence="6">Terpene synthase</fullName>
        <ecNumber evidence="6">4.2.3.-</ecNumber>
    </recommendedName>
</protein>
<reference evidence="7" key="1">
    <citation type="submission" date="2016-06" db="EMBL/GenBank/DDBJ databases">
        <title>Draft Genome sequence of the fungus Inonotus baumii.</title>
        <authorList>
            <person name="Zhu H."/>
            <person name="Lin W."/>
        </authorList>
    </citation>
    <scope>NUCLEOTIDE SEQUENCE</scope>
    <source>
        <strain evidence="7">821</strain>
    </source>
</reference>
<dbReference type="GO" id="GO:0010333">
    <property type="term" value="F:terpene synthase activity"/>
    <property type="evidence" value="ECO:0007669"/>
    <property type="project" value="InterPro"/>
</dbReference>
<sequence length="334" mass="37530">MEYTVKLPDMDSLTPFTWVGCNPHYSRSDTEATDWMLSYGVLSGNKRASLIKTNPDKLMAYTYPYADPKSLRLASDYAAILFALDEFTDDQSADEAKATRDIFSNALSGRSGDDASPITLFTKDFLERFSSASEELRARFVTHCIGYIDATAREAGLRATGQTPSFEDYVQLRRQNGGLFPAFEMVEFALGFTLPAGVLEDNDFQNIVFAAMDIICMSNDIYSFKMEYASGNDFCNAVSSLMHDNGLSQQAAVDRAGRLYKQRCDDMISSKKALRSFGAETDEMIRKYVWALEQWITGYNVWQLETTRFFGDKSKEVNSTGIVKISHRKAIRVA</sequence>
<dbReference type="InterPro" id="IPR008949">
    <property type="entry name" value="Isoprenoid_synthase_dom_sf"/>
</dbReference>
<dbReference type="Proteomes" id="UP000757232">
    <property type="component" value="Unassembled WGS sequence"/>
</dbReference>
<evidence type="ECO:0000256" key="4">
    <source>
        <dbReference type="ARBA" id="ARBA00022842"/>
    </source>
</evidence>
<dbReference type="Gene3D" id="1.10.600.10">
    <property type="entry name" value="Farnesyl Diphosphate Synthase"/>
    <property type="match status" value="1"/>
</dbReference>
<keyword evidence="4 6" id="KW-0460">Magnesium</keyword>
<comment type="cofactor">
    <cofactor evidence="1 6">
        <name>Mg(2+)</name>
        <dbReference type="ChEBI" id="CHEBI:18420"/>
    </cofactor>
</comment>
<comment type="caution">
    <text evidence="7">The sequence shown here is derived from an EMBL/GenBank/DDBJ whole genome shotgun (WGS) entry which is preliminary data.</text>
</comment>
<dbReference type="OrthoDB" id="2861623at2759"/>
<dbReference type="SUPFAM" id="SSF48576">
    <property type="entry name" value="Terpenoid synthases"/>
    <property type="match status" value="1"/>
</dbReference>
<evidence type="ECO:0000256" key="3">
    <source>
        <dbReference type="ARBA" id="ARBA00022723"/>
    </source>
</evidence>
<dbReference type="GO" id="GO:0008299">
    <property type="term" value="P:isoprenoid biosynthetic process"/>
    <property type="evidence" value="ECO:0007669"/>
    <property type="project" value="UniProtKB-ARBA"/>
</dbReference>
<dbReference type="PANTHER" id="PTHR35201:SF4">
    <property type="entry name" value="BETA-PINACENE SYNTHASE-RELATED"/>
    <property type="match status" value="1"/>
</dbReference>
<keyword evidence="5 6" id="KW-0456">Lyase</keyword>
<proteinExistence type="inferred from homology"/>
<gene>
    <name evidence="7" type="ORF">A7U60_g1963</name>
</gene>
<dbReference type="EMBL" id="LNZH02000117">
    <property type="protein sequence ID" value="OCB90779.1"/>
    <property type="molecule type" value="Genomic_DNA"/>
</dbReference>
<evidence type="ECO:0000256" key="1">
    <source>
        <dbReference type="ARBA" id="ARBA00001946"/>
    </source>
</evidence>
<dbReference type="InterPro" id="IPR034686">
    <property type="entry name" value="Terpene_cyclase-like_2"/>
</dbReference>
<accession>A0A9Q5I3E1</accession>
<evidence type="ECO:0000256" key="6">
    <source>
        <dbReference type="RuleBase" id="RU366034"/>
    </source>
</evidence>
<dbReference type="AlphaFoldDB" id="A0A9Q5I3E1"/>
<dbReference type="Pfam" id="PF19086">
    <property type="entry name" value="Terpene_syn_C_2"/>
    <property type="match status" value="1"/>
</dbReference>
<dbReference type="GO" id="GO:0046872">
    <property type="term" value="F:metal ion binding"/>
    <property type="evidence" value="ECO:0007669"/>
    <property type="project" value="UniProtKB-KW"/>
</dbReference>
<evidence type="ECO:0000313" key="7">
    <source>
        <dbReference type="EMBL" id="OCB90779.1"/>
    </source>
</evidence>
<dbReference type="SFLD" id="SFLDG01020">
    <property type="entry name" value="Terpene_Cyclase_Like_2"/>
    <property type="match status" value="1"/>
</dbReference>
<dbReference type="EC" id="4.2.3.-" evidence="6"/>
<dbReference type="PANTHER" id="PTHR35201">
    <property type="entry name" value="TERPENE SYNTHASE"/>
    <property type="match status" value="1"/>
</dbReference>
<evidence type="ECO:0000256" key="5">
    <source>
        <dbReference type="ARBA" id="ARBA00023239"/>
    </source>
</evidence>
<keyword evidence="3 6" id="KW-0479">Metal-binding</keyword>
<comment type="similarity">
    <text evidence="2 6">Belongs to the terpene synthase family.</text>
</comment>
<evidence type="ECO:0000313" key="8">
    <source>
        <dbReference type="Proteomes" id="UP000757232"/>
    </source>
</evidence>
<keyword evidence="8" id="KW-1185">Reference proteome</keyword>
<dbReference type="SFLD" id="SFLDS00005">
    <property type="entry name" value="Isoprenoid_Synthase_Type_I"/>
    <property type="match status" value="1"/>
</dbReference>
<name>A0A9Q5I3E1_SANBA</name>
<organism evidence="7 8">
    <name type="scientific">Sanghuangporus baumii</name>
    <name type="common">Phellinus baumii</name>
    <dbReference type="NCBI Taxonomy" id="108892"/>
    <lineage>
        <taxon>Eukaryota</taxon>
        <taxon>Fungi</taxon>
        <taxon>Dikarya</taxon>
        <taxon>Basidiomycota</taxon>
        <taxon>Agaricomycotina</taxon>
        <taxon>Agaricomycetes</taxon>
        <taxon>Hymenochaetales</taxon>
        <taxon>Hymenochaetaceae</taxon>
        <taxon>Sanghuangporus</taxon>
    </lineage>
</organism>